<dbReference type="InterPro" id="IPR011545">
    <property type="entry name" value="DEAD/DEAH_box_helicase_dom"/>
</dbReference>
<dbReference type="Pfam" id="PF06733">
    <property type="entry name" value="DEAD_2"/>
    <property type="match status" value="1"/>
</dbReference>
<dbReference type="Proteomes" id="UP000318478">
    <property type="component" value="Unassembled WGS sequence"/>
</dbReference>
<dbReference type="SMART" id="SM00487">
    <property type="entry name" value="DEXDc"/>
    <property type="match status" value="1"/>
</dbReference>
<keyword evidence="5" id="KW-0227">DNA damage</keyword>
<comment type="similarity">
    <text evidence="14">Belongs to the helicase family. DinG subfamily.</text>
</comment>
<dbReference type="PANTHER" id="PTHR11472:SF34">
    <property type="entry name" value="REGULATOR OF TELOMERE ELONGATION HELICASE 1"/>
    <property type="match status" value="1"/>
</dbReference>
<dbReference type="SMART" id="SM00488">
    <property type="entry name" value="DEXDc2"/>
    <property type="match status" value="1"/>
</dbReference>
<gene>
    <name evidence="18" type="ORF">Pla123a_06800</name>
</gene>
<sequence>MAESTTLSAADILGAEGSIAKRLASYEDRPEQLQMADAVASAIAGKRHLIVEAGTGVGKSFAYLVPAILAATEPVAADAKGDDAKRPRRIVVSTHTISLQEQLLRKDLPLLNSVIPREFSAVLVKGRRNYVSLRRLDAAVSRAGSLFAEDEELSELRQLRQWATQTHDGSQSDLARKPLPTVWDEVASDSGNCLGRRCPHYKECFYYAARRRMQHAQVLVVNHALLFSDIALRRHGVSLLPDYDVVILDEAHTVEQIAGDHLGLRVSNGQVEYQLNKLFNDRKHKGLLVAHGFVDAMKQVERTRTAADDFFAELWEWGMQQGPDNGRVTQPNLGTPELAVELQTLARKVKSAGNQLTNEVERQDYNAAHDRLLGLAGDLEAWRTQRDESNVFWVESFNTRRGPRMTLGAAPVDVGPALRGELFDKVPSVILTSATLAVGKQASFDFFRSRIGLTQSEGLQLGSPFDYPRQARLVTLSGMPDPTTERQAYERRCIEMIQRYAAETDGRTFVLLTSYEMMRRVGAGLSKWLSEWNLKLISQADGLPRTQMVEQFVANPRSVLLGADSFWQGVDVPGDALKTVIIAKLPFSVPDRPLLEARLDAIRQSGGNPFSDYQLPESILKFKQGFGRLIRSKSDSGSVVCLDPRLSTKSYGRLFLESLPDCERVVDRA</sequence>
<dbReference type="InterPro" id="IPR006554">
    <property type="entry name" value="Helicase-like_DEXD_c2"/>
</dbReference>
<dbReference type="GO" id="GO:0043139">
    <property type="term" value="F:5'-3' DNA helicase activity"/>
    <property type="evidence" value="ECO:0007669"/>
    <property type="project" value="UniProtKB-EC"/>
</dbReference>
<dbReference type="PANTHER" id="PTHR11472">
    <property type="entry name" value="DNA REPAIR DEAD HELICASE RAD3/XP-D SUBFAMILY MEMBER"/>
    <property type="match status" value="1"/>
</dbReference>
<comment type="cofactor">
    <cofactor evidence="1">
        <name>[4Fe-4S] cluster</name>
        <dbReference type="ChEBI" id="CHEBI:49883"/>
    </cofactor>
</comment>
<comment type="caution">
    <text evidence="18">The sequence shown here is derived from an EMBL/GenBank/DDBJ whole genome shotgun (WGS) entry which is preliminary data.</text>
</comment>
<evidence type="ECO:0000256" key="5">
    <source>
        <dbReference type="ARBA" id="ARBA00022763"/>
    </source>
</evidence>
<dbReference type="GO" id="GO:0003677">
    <property type="term" value="F:DNA binding"/>
    <property type="evidence" value="ECO:0007669"/>
    <property type="project" value="UniProtKB-KW"/>
</dbReference>
<comment type="catalytic activity">
    <reaction evidence="16">
        <text>ATP + H2O = ADP + phosphate + H(+)</text>
        <dbReference type="Rhea" id="RHEA:13065"/>
        <dbReference type="ChEBI" id="CHEBI:15377"/>
        <dbReference type="ChEBI" id="CHEBI:15378"/>
        <dbReference type="ChEBI" id="CHEBI:30616"/>
        <dbReference type="ChEBI" id="CHEBI:43474"/>
        <dbReference type="ChEBI" id="CHEBI:456216"/>
        <dbReference type="EC" id="5.6.2.3"/>
    </reaction>
</comment>
<keyword evidence="12" id="KW-0234">DNA repair</keyword>
<keyword evidence="13" id="KW-0413">Isomerase</keyword>
<evidence type="ECO:0000256" key="4">
    <source>
        <dbReference type="ARBA" id="ARBA00022741"/>
    </source>
</evidence>
<name>A0A5C5ZH44_9BACT</name>
<dbReference type="InterPro" id="IPR014001">
    <property type="entry name" value="Helicase_ATP-bd"/>
</dbReference>
<evidence type="ECO:0000256" key="16">
    <source>
        <dbReference type="ARBA" id="ARBA00048954"/>
    </source>
</evidence>
<organism evidence="18 19">
    <name type="scientific">Posidoniimonas polymericola</name>
    <dbReference type="NCBI Taxonomy" id="2528002"/>
    <lineage>
        <taxon>Bacteria</taxon>
        <taxon>Pseudomonadati</taxon>
        <taxon>Planctomycetota</taxon>
        <taxon>Planctomycetia</taxon>
        <taxon>Pirellulales</taxon>
        <taxon>Lacipirellulaceae</taxon>
        <taxon>Posidoniimonas</taxon>
    </lineage>
</organism>
<evidence type="ECO:0000256" key="13">
    <source>
        <dbReference type="ARBA" id="ARBA00023235"/>
    </source>
</evidence>
<dbReference type="PROSITE" id="PS51193">
    <property type="entry name" value="HELICASE_ATP_BIND_2"/>
    <property type="match status" value="1"/>
</dbReference>
<dbReference type="SUPFAM" id="SSF52540">
    <property type="entry name" value="P-loop containing nucleoside triphosphate hydrolases"/>
    <property type="match status" value="2"/>
</dbReference>
<proteinExistence type="inferred from homology"/>
<dbReference type="GO" id="GO:0046872">
    <property type="term" value="F:metal ion binding"/>
    <property type="evidence" value="ECO:0007669"/>
    <property type="project" value="UniProtKB-KW"/>
</dbReference>
<evidence type="ECO:0000313" key="19">
    <source>
        <dbReference type="Proteomes" id="UP000318478"/>
    </source>
</evidence>
<evidence type="ECO:0000256" key="11">
    <source>
        <dbReference type="ARBA" id="ARBA00023125"/>
    </source>
</evidence>
<evidence type="ECO:0000256" key="1">
    <source>
        <dbReference type="ARBA" id="ARBA00001966"/>
    </source>
</evidence>
<protein>
    <recommendedName>
        <fullName evidence="15">DNA 5'-3' helicase</fullName>
        <ecNumber evidence="15">5.6.2.3</ecNumber>
    </recommendedName>
</protein>
<dbReference type="EC" id="5.6.2.3" evidence="15"/>
<accession>A0A5C5ZH44</accession>
<dbReference type="Pfam" id="PF00270">
    <property type="entry name" value="DEAD"/>
    <property type="match status" value="1"/>
</dbReference>
<evidence type="ECO:0000256" key="12">
    <source>
        <dbReference type="ARBA" id="ARBA00023204"/>
    </source>
</evidence>
<evidence type="ECO:0000259" key="17">
    <source>
        <dbReference type="PROSITE" id="PS51193"/>
    </source>
</evidence>
<dbReference type="InterPro" id="IPR027417">
    <property type="entry name" value="P-loop_NTPase"/>
</dbReference>
<keyword evidence="8" id="KW-0067">ATP-binding</keyword>
<evidence type="ECO:0000256" key="10">
    <source>
        <dbReference type="ARBA" id="ARBA00023014"/>
    </source>
</evidence>
<evidence type="ECO:0000256" key="7">
    <source>
        <dbReference type="ARBA" id="ARBA00022806"/>
    </source>
</evidence>
<keyword evidence="9" id="KW-0408">Iron</keyword>
<dbReference type="InterPro" id="IPR045028">
    <property type="entry name" value="DinG/Rad3-like"/>
</dbReference>
<dbReference type="GO" id="GO:0005524">
    <property type="term" value="F:ATP binding"/>
    <property type="evidence" value="ECO:0007669"/>
    <property type="project" value="UniProtKB-KW"/>
</dbReference>
<evidence type="ECO:0000256" key="8">
    <source>
        <dbReference type="ARBA" id="ARBA00022840"/>
    </source>
</evidence>
<evidence type="ECO:0000256" key="3">
    <source>
        <dbReference type="ARBA" id="ARBA00022723"/>
    </source>
</evidence>
<keyword evidence="7" id="KW-0347">Helicase</keyword>
<dbReference type="GO" id="GO:0051539">
    <property type="term" value="F:4 iron, 4 sulfur cluster binding"/>
    <property type="evidence" value="ECO:0007669"/>
    <property type="project" value="UniProtKB-KW"/>
</dbReference>
<dbReference type="SMART" id="SM00491">
    <property type="entry name" value="HELICc2"/>
    <property type="match status" value="1"/>
</dbReference>
<evidence type="ECO:0000256" key="14">
    <source>
        <dbReference type="ARBA" id="ARBA00038058"/>
    </source>
</evidence>
<dbReference type="EMBL" id="SJPO01000001">
    <property type="protein sequence ID" value="TWT85873.1"/>
    <property type="molecule type" value="Genomic_DNA"/>
</dbReference>
<feature type="domain" description="Helicase ATP-binding" evidence="17">
    <location>
        <begin position="18"/>
        <end position="304"/>
    </location>
</feature>
<dbReference type="GO" id="GO:0016818">
    <property type="term" value="F:hydrolase activity, acting on acid anhydrides, in phosphorus-containing anhydrides"/>
    <property type="evidence" value="ECO:0007669"/>
    <property type="project" value="InterPro"/>
</dbReference>
<dbReference type="AlphaFoldDB" id="A0A5C5ZH44"/>
<keyword evidence="4" id="KW-0547">Nucleotide-binding</keyword>
<keyword evidence="19" id="KW-1185">Reference proteome</keyword>
<keyword evidence="11" id="KW-0238">DNA-binding</keyword>
<dbReference type="Gene3D" id="3.40.50.300">
    <property type="entry name" value="P-loop containing nucleotide triphosphate hydrolases"/>
    <property type="match status" value="2"/>
</dbReference>
<dbReference type="Pfam" id="PF13307">
    <property type="entry name" value="Helicase_C_2"/>
    <property type="match status" value="1"/>
</dbReference>
<reference evidence="18 19" key="1">
    <citation type="submission" date="2019-02" db="EMBL/GenBank/DDBJ databases">
        <title>Deep-cultivation of Planctomycetes and their phenomic and genomic characterization uncovers novel biology.</title>
        <authorList>
            <person name="Wiegand S."/>
            <person name="Jogler M."/>
            <person name="Boedeker C."/>
            <person name="Pinto D."/>
            <person name="Vollmers J."/>
            <person name="Rivas-Marin E."/>
            <person name="Kohn T."/>
            <person name="Peeters S.H."/>
            <person name="Heuer A."/>
            <person name="Rast P."/>
            <person name="Oberbeckmann S."/>
            <person name="Bunk B."/>
            <person name="Jeske O."/>
            <person name="Meyerdierks A."/>
            <person name="Storesund J.E."/>
            <person name="Kallscheuer N."/>
            <person name="Luecker S."/>
            <person name="Lage O.M."/>
            <person name="Pohl T."/>
            <person name="Merkel B.J."/>
            <person name="Hornburger P."/>
            <person name="Mueller R.-W."/>
            <person name="Bruemmer F."/>
            <person name="Labrenz M."/>
            <person name="Spormann A.M."/>
            <person name="Op Den Camp H."/>
            <person name="Overmann J."/>
            <person name="Amann R."/>
            <person name="Jetten M.S.M."/>
            <person name="Mascher T."/>
            <person name="Medema M.H."/>
            <person name="Devos D.P."/>
            <person name="Kaster A.-K."/>
            <person name="Ovreas L."/>
            <person name="Rohde M."/>
            <person name="Galperin M.Y."/>
            <person name="Jogler C."/>
        </authorList>
    </citation>
    <scope>NUCLEOTIDE SEQUENCE [LARGE SCALE GENOMIC DNA]</scope>
    <source>
        <strain evidence="18 19">Pla123a</strain>
    </source>
</reference>
<keyword evidence="3" id="KW-0479">Metal-binding</keyword>
<evidence type="ECO:0000256" key="6">
    <source>
        <dbReference type="ARBA" id="ARBA00022801"/>
    </source>
</evidence>
<dbReference type="InterPro" id="IPR006555">
    <property type="entry name" value="ATP-dep_Helicase_C"/>
</dbReference>
<evidence type="ECO:0000256" key="15">
    <source>
        <dbReference type="ARBA" id="ARBA00044969"/>
    </source>
</evidence>
<evidence type="ECO:0000256" key="2">
    <source>
        <dbReference type="ARBA" id="ARBA00022485"/>
    </source>
</evidence>
<evidence type="ECO:0000256" key="9">
    <source>
        <dbReference type="ARBA" id="ARBA00023004"/>
    </source>
</evidence>
<keyword evidence="6" id="KW-0378">Hydrolase</keyword>
<keyword evidence="2" id="KW-0004">4Fe-4S</keyword>
<dbReference type="InterPro" id="IPR014013">
    <property type="entry name" value="Helic_SF1/SF2_ATP-bd_DinG/Rad3"/>
</dbReference>
<dbReference type="GO" id="GO:0006281">
    <property type="term" value="P:DNA repair"/>
    <property type="evidence" value="ECO:0007669"/>
    <property type="project" value="UniProtKB-KW"/>
</dbReference>
<dbReference type="RefSeq" id="WP_231956309.1">
    <property type="nucleotide sequence ID" value="NZ_SJPO01000001.1"/>
</dbReference>
<evidence type="ECO:0000313" key="18">
    <source>
        <dbReference type="EMBL" id="TWT85873.1"/>
    </source>
</evidence>
<keyword evidence="10" id="KW-0411">Iron-sulfur</keyword>
<dbReference type="InterPro" id="IPR010614">
    <property type="entry name" value="RAD3-like_helicase_DEAD"/>
</dbReference>